<protein>
    <recommendedName>
        <fullName evidence="5">HTH tetR-type domain-containing protein</fullName>
    </recommendedName>
</protein>
<dbReference type="RefSeq" id="WP_084758414.1">
    <property type="nucleotide sequence ID" value="NZ_CP012700.1"/>
</dbReference>
<dbReference type="InterPro" id="IPR009057">
    <property type="entry name" value="Homeodomain-like_sf"/>
</dbReference>
<dbReference type="InterPro" id="IPR001647">
    <property type="entry name" value="HTH_TetR"/>
</dbReference>
<dbReference type="InterPro" id="IPR036271">
    <property type="entry name" value="Tet_transcr_reg_TetR-rel_C_sf"/>
</dbReference>
<dbReference type="PROSITE" id="PS50977">
    <property type="entry name" value="HTH_TETR_2"/>
    <property type="match status" value="1"/>
</dbReference>
<dbReference type="OrthoDB" id="9802802at2"/>
<dbReference type="AlphaFoldDB" id="A0A0N9UD92"/>
<dbReference type="Pfam" id="PF00440">
    <property type="entry name" value="TetR_N"/>
    <property type="match status" value="1"/>
</dbReference>
<organism evidence="6 7">
    <name type="scientific">Sphingopyxis macrogoltabida</name>
    <name type="common">Sphingomonas macrogoltabidus</name>
    <dbReference type="NCBI Taxonomy" id="33050"/>
    <lineage>
        <taxon>Bacteria</taxon>
        <taxon>Pseudomonadati</taxon>
        <taxon>Pseudomonadota</taxon>
        <taxon>Alphaproteobacteria</taxon>
        <taxon>Sphingomonadales</taxon>
        <taxon>Sphingomonadaceae</taxon>
        <taxon>Sphingopyxis</taxon>
    </lineage>
</organism>
<keyword evidence="2 4" id="KW-0238">DNA-binding</keyword>
<keyword evidence="1" id="KW-0805">Transcription regulation</keyword>
<dbReference type="InterPro" id="IPR023772">
    <property type="entry name" value="DNA-bd_HTH_TetR-type_CS"/>
</dbReference>
<dbReference type="KEGG" id="smag:AN936_15345"/>
<dbReference type="PRINTS" id="PR00455">
    <property type="entry name" value="HTHTETR"/>
</dbReference>
<reference evidence="6 7" key="1">
    <citation type="journal article" date="2015" name="Genome Announc.">
        <title>Complete Genome Sequence of Polypropylene Glycol- and Polyethylene Glycol-Degrading Sphingopyxis macrogoltabida Strain EY-1.</title>
        <authorList>
            <person name="Ohtsubo Y."/>
            <person name="Nagata Y."/>
            <person name="Numata M."/>
            <person name="Tsuchikane K."/>
            <person name="Hosoyama A."/>
            <person name="Yamazoe A."/>
            <person name="Tsuda M."/>
            <person name="Fujita N."/>
            <person name="Kawai F."/>
        </authorList>
    </citation>
    <scope>NUCLEOTIDE SEQUENCE [LARGE SCALE GENOMIC DNA]</scope>
    <source>
        <strain evidence="6 7">EY-1</strain>
    </source>
</reference>
<dbReference type="PROSITE" id="PS01081">
    <property type="entry name" value="HTH_TETR_1"/>
    <property type="match status" value="1"/>
</dbReference>
<dbReference type="SUPFAM" id="SSF48498">
    <property type="entry name" value="Tetracyclin repressor-like, C-terminal domain"/>
    <property type="match status" value="1"/>
</dbReference>
<gene>
    <name evidence="6" type="ORF">AN936_15345</name>
</gene>
<dbReference type="PANTHER" id="PTHR30055">
    <property type="entry name" value="HTH-TYPE TRANSCRIPTIONAL REGULATOR RUTR"/>
    <property type="match status" value="1"/>
</dbReference>
<name>A0A0N9UD92_SPHMC</name>
<evidence type="ECO:0000259" key="5">
    <source>
        <dbReference type="PROSITE" id="PS50977"/>
    </source>
</evidence>
<accession>A0A0N9UD92</accession>
<evidence type="ECO:0000313" key="7">
    <source>
        <dbReference type="Proteomes" id="UP000058074"/>
    </source>
</evidence>
<evidence type="ECO:0000256" key="3">
    <source>
        <dbReference type="ARBA" id="ARBA00023163"/>
    </source>
</evidence>
<dbReference type="Proteomes" id="UP000058074">
    <property type="component" value="Chromosome"/>
</dbReference>
<dbReference type="SUPFAM" id="SSF46689">
    <property type="entry name" value="Homeodomain-like"/>
    <property type="match status" value="1"/>
</dbReference>
<evidence type="ECO:0000313" key="6">
    <source>
        <dbReference type="EMBL" id="ALH81678.1"/>
    </source>
</evidence>
<evidence type="ECO:0000256" key="1">
    <source>
        <dbReference type="ARBA" id="ARBA00023015"/>
    </source>
</evidence>
<evidence type="ECO:0000256" key="2">
    <source>
        <dbReference type="ARBA" id="ARBA00023125"/>
    </source>
</evidence>
<dbReference type="GO" id="GO:0000976">
    <property type="term" value="F:transcription cis-regulatory region binding"/>
    <property type="evidence" value="ECO:0007669"/>
    <property type="project" value="TreeGrafter"/>
</dbReference>
<dbReference type="EMBL" id="CP012700">
    <property type="protein sequence ID" value="ALH81678.1"/>
    <property type="molecule type" value="Genomic_DNA"/>
</dbReference>
<dbReference type="PANTHER" id="PTHR30055:SF234">
    <property type="entry name" value="HTH-TYPE TRANSCRIPTIONAL REGULATOR BETI"/>
    <property type="match status" value="1"/>
</dbReference>
<sequence>MGEALDDPAQQAMPDIGKTGARIVDGARRCFERYGIEKTTIEDIARAAGVSRPTVYKFFGGKMDIVDYIGFAELDKIQELVRARIQRHRNFADTTTEAIVASVQVASGNPYIRRFVEDLEVSAQSQLPTSPYQEQARHRWESVMKRAQASGELAADLDPADVVNWLSRNQVMLLRVLDQFRGDEDKLRHIVRRFVVEPLLANRAITSS</sequence>
<feature type="DNA-binding region" description="H-T-H motif" evidence="4">
    <location>
        <begin position="40"/>
        <end position="59"/>
    </location>
</feature>
<dbReference type="GO" id="GO:0003700">
    <property type="term" value="F:DNA-binding transcription factor activity"/>
    <property type="evidence" value="ECO:0007669"/>
    <property type="project" value="TreeGrafter"/>
</dbReference>
<dbReference type="Gene3D" id="1.10.357.10">
    <property type="entry name" value="Tetracycline Repressor, domain 2"/>
    <property type="match status" value="1"/>
</dbReference>
<proteinExistence type="predicted"/>
<evidence type="ECO:0000256" key="4">
    <source>
        <dbReference type="PROSITE-ProRule" id="PRU00335"/>
    </source>
</evidence>
<dbReference type="InterPro" id="IPR050109">
    <property type="entry name" value="HTH-type_TetR-like_transc_reg"/>
</dbReference>
<feature type="domain" description="HTH tetR-type" evidence="5">
    <location>
        <begin position="17"/>
        <end position="77"/>
    </location>
</feature>
<keyword evidence="3" id="KW-0804">Transcription</keyword>
<dbReference type="PATRIC" id="fig|33050.5.peg.3183"/>